<proteinExistence type="predicted"/>
<dbReference type="Proteomes" id="UP001054945">
    <property type="component" value="Unassembled WGS sequence"/>
</dbReference>
<dbReference type="EMBL" id="BPLR01020044">
    <property type="protein sequence ID" value="GIX74221.1"/>
    <property type="molecule type" value="Genomic_DNA"/>
</dbReference>
<comment type="caution">
    <text evidence="1">The sequence shown here is derived from an EMBL/GenBank/DDBJ whole genome shotgun (WGS) entry which is preliminary data.</text>
</comment>
<gene>
    <name evidence="1" type="ORF">CEXT_332801</name>
</gene>
<accession>A0AAV4MP61</accession>
<keyword evidence="2" id="KW-1185">Reference proteome</keyword>
<evidence type="ECO:0000313" key="1">
    <source>
        <dbReference type="EMBL" id="GIX74221.1"/>
    </source>
</evidence>
<name>A0AAV4MP61_CAEEX</name>
<dbReference type="AlphaFoldDB" id="A0AAV4MP61"/>
<sequence>MSTDFAVILQTHLENFQYSTPSKKANNKTFDTHMTACYKSNSKKKRRWLTFHQKALFILTFSRCHLRLTFNGMKYPGPVFHHITKTARIVDFNRKVFVRGEDRHQ</sequence>
<organism evidence="1 2">
    <name type="scientific">Caerostris extrusa</name>
    <name type="common">Bark spider</name>
    <name type="synonym">Caerostris bankana</name>
    <dbReference type="NCBI Taxonomy" id="172846"/>
    <lineage>
        <taxon>Eukaryota</taxon>
        <taxon>Metazoa</taxon>
        <taxon>Ecdysozoa</taxon>
        <taxon>Arthropoda</taxon>
        <taxon>Chelicerata</taxon>
        <taxon>Arachnida</taxon>
        <taxon>Araneae</taxon>
        <taxon>Araneomorphae</taxon>
        <taxon>Entelegynae</taxon>
        <taxon>Araneoidea</taxon>
        <taxon>Araneidae</taxon>
        <taxon>Caerostris</taxon>
    </lineage>
</organism>
<reference evidence="1 2" key="1">
    <citation type="submission" date="2021-06" db="EMBL/GenBank/DDBJ databases">
        <title>Caerostris extrusa draft genome.</title>
        <authorList>
            <person name="Kono N."/>
            <person name="Arakawa K."/>
        </authorList>
    </citation>
    <scope>NUCLEOTIDE SEQUENCE [LARGE SCALE GENOMIC DNA]</scope>
</reference>
<protein>
    <submittedName>
        <fullName evidence="1">Uncharacterized protein</fullName>
    </submittedName>
</protein>
<evidence type="ECO:0000313" key="2">
    <source>
        <dbReference type="Proteomes" id="UP001054945"/>
    </source>
</evidence>